<keyword evidence="1" id="KW-0472">Membrane</keyword>
<sequence>MKQKESNISAVTFMWIGMLGTGLLLVTMAIFIHYSETQKGAEESLNLLLEEKLLEQDEAGKVITLSMNDNSTDSVKVKDDSIVGTSLEEVQMNNTDEEENSTEVPMNSNNSMEETEITNQSSKININTATSEQLQQLKGIGPSKAKAIIEDREQKGLFKNIADIKRVKGIGEKLYAGIQESIVAKP</sequence>
<dbReference type="EMBL" id="CP097899">
    <property type="protein sequence ID" value="URN94359.1"/>
    <property type="molecule type" value="Genomic_DNA"/>
</dbReference>
<dbReference type="Proteomes" id="UP001056756">
    <property type="component" value="Chromosome"/>
</dbReference>
<organism evidence="3 4">
    <name type="scientific">Candidatus Pristimantibacillus lignocellulolyticus</name>
    <dbReference type="NCBI Taxonomy" id="2994561"/>
    <lineage>
        <taxon>Bacteria</taxon>
        <taxon>Bacillati</taxon>
        <taxon>Bacillota</taxon>
        <taxon>Bacilli</taxon>
        <taxon>Bacillales</taxon>
        <taxon>Paenibacillaceae</taxon>
        <taxon>Candidatus Pristimantibacillus</taxon>
    </lineage>
</organism>
<dbReference type="InterPro" id="IPR010994">
    <property type="entry name" value="RuvA_2-like"/>
</dbReference>
<feature type="transmembrane region" description="Helical" evidence="1">
    <location>
        <begin position="12"/>
        <end position="34"/>
    </location>
</feature>
<proteinExistence type="predicted"/>
<dbReference type="KEGG" id="plig:NAG76_21470"/>
<dbReference type="GO" id="GO:0015627">
    <property type="term" value="C:type II protein secretion system complex"/>
    <property type="evidence" value="ECO:0007669"/>
    <property type="project" value="TreeGrafter"/>
</dbReference>
<reference evidence="3" key="1">
    <citation type="submission" date="2022-05" db="EMBL/GenBank/DDBJ databases">
        <title>Novel bacterial taxa in a minimal lignocellulolytic consortium and its capacity to transform plastics disclosed by genome-resolved metagenomics.</title>
        <authorList>
            <person name="Rodriguez C.A.D."/>
            <person name="Diaz-Garcia L."/>
            <person name="Herrera K."/>
            <person name="Tarazona N.A."/>
            <person name="Sproer C."/>
            <person name="Overmann J."/>
            <person name="Jimenez D.J."/>
        </authorList>
    </citation>
    <scope>NUCLEOTIDE SEQUENCE</scope>
    <source>
        <strain evidence="3">MAG5</strain>
    </source>
</reference>
<evidence type="ECO:0000313" key="4">
    <source>
        <dbReference type="Proteomes" id="UP001056756"/>
    </source>
</evidence>
<keyword evidence="1" id="KW-1133">Transmembrane helix</keyword>
<dbReference type="Pfam" id="PF12836">
    <property type="entry name" value="HHH_3"/>
    <property type="match status" value="1"/>
</dbReference>
<dbReference type="GO" id="GO:0015628">
    <property type="term" value="P:protein secretion by the type II secretion system"/>
    <property type="evidence" value="ECO:0007669"/>
    <property type="project" value="TreeGrafter"/>
</dbReference>
<dbReference type="PANTHER" id="PTHR21180">
    <property type="entry name" value="ENDONUCLEASE/EXONUCLEASE/PHOSPHATASE FAMILY DOMAIN-CONTAINING PROTEIN 1"/>
    <property type="match status" value="1"/>
</dbReference>
<dbReference type="PANTHER" id="PTHR21180:SF32">
    <property type="entry name" value="ENDONUCLEASE_EXONUCLEASE_PHOSPHATASE FAMILY DOMAIN-CONTAINING PROTEIN 1"/>
    <property type="match status" value="1"/>
</dbReference>
<dbReference type="GO" id="GO:0006281">
    <property type="term" value="P:DNA repair"/>
    <property type="evidence" value="ECO:0007669"/>
    <property type="project" value="InterPro"/>
</dbReference>
<dbReference type="Gene3D" id="1.10.150.280">
    <property type="entry name" value="AF1531-like domain"/>
    <property type="match status" value="1"/>
</dbReference>
<feature type="domain" description="Helix-hairpin-helix DNA-binding motif class 1" evidence="2">
    <location>
        <begin position="162"/>
        <end position="181"/>
    </location>
</feature>
<dbReference type="InterPro" id="IPR003583">
    <property type="entry name" value="Hlx-hairpin-Hlx_DNA-bd_motif"/>
</dbReference>
<dbReference type="InterPro" id="IPR004509">
    <property type="entry name" value="Competence_ComEA_HhH"/>
</dbReference>
<evidence type="ECO:0000313" key="3">
    <source>
        <dbReference type="EMBL" id="URN94359.1"/>
    </source>
</evidence>
<evidence type="ECO:0000259" key="2">
    <source>
        <dbReference type="SMART" id="SM00278"/>
    </source>
</evidence>
<gene>
    <name evidence="3" type="ORF">NAG76_21470</name>
</gene>
<dbReference type="SUPFAM" id="SSF47781">
    <property type="entry name" value="RuvA domain 2-like"/>
    <property type="match status" value="1"/>
</dbReference>
<feature type="domain" description="Helix-hairpin-helix DNA-binding motif class 1" evidence="2">
    <location>
        <begin position="132"/>
        <end position="151"/>
    </location>
</feature>
<accession>A0A9J6ZE92</accession>
<dbReference type="AlphaFoldDB" id="A0A9J6ZE92"/>
<keyword evidence="1" id="KW-0812">Transmembrane</keyword>
<dbReference type="GO" id="GO:0003677">
    <property type="term" value="F:DNA binding"/>
    <property type="evidence" value="ECO:0007669"/>
    <property type="project" value="InterPro"/>
</dbReference>
<protein>
    <submittedName>
        <fullName evidence="3">Helix-hairpin-helix domain-containing protein</fullName>
    </submittedName>
</protein>
<dbReference type="InterPro" id="IPR051675">
    <property type="entry name" value="Endo/Exo/Phosphatase_dom_1"/>
</dbReference>
<dbReference type="SMART" id="SM00278">
    <property type="entry name" value="HhH1"/>
    <property type="match status" value="2"/>
</dbReference>
<name>A0A9J6ZE92_9BACL</name>
<evidence type="ECO:0000256" key="1">
    <source>
        <dbReference type="SAM" id="Phobius"/>
    </source>
</evidence>
<dbReference type="NCBIfam" id="TIGR00426">
    <property type="entry name" value="competence protein ComEA helix-hairpin-helix repeat region"/>
    <property type="match status" value="1"/>
</dbReference>